<comment type="caution">
    <text evidence="1">The sequence shown here is derived from an EMBL/GenBank/DDBJ whole genome shotgun (WGS) entry which is preliminary data.</text>
</comment>
<evidence type="ECO:0008006" key="3">
    <source>
        <dbReference type="Google" id="ProtNLM"/>
    </source>
</evidence>
<reference evidence="1 2" key="1">
    <citation type="journal article" date="2018" name="Nat. Ecol. Evol.">
        <title>Shark genomes provide insights into elasmobranch evolution and the origin of vertebrates.</title>
        <authorList>
            <person name="Hara Y"/>
            <person name="Yamaguchi K"/>
            <person name="Onimaru K"/>
            <person name="Kadota M"/>
            <person name="Koyanagi M"/>
            <person name="Keeley SD"/>
            <person name="Tatsumi K"/>
            <person name="Tanaka K"/>
            <person name="Motone F"/>
            <person name="Kageyama Y"/>
            <person name="Nozu R"/>
            <person name="Adachi N"/>
            <person name="Nishimura O"/>
            <person name="Nakagawa R"/>
            <person name="Tanegashima C"/>
            <person name="Kiyatake I"/>
            <person name="Matsumoto R"/>
            <person name="Murakumo K"/>
            <person name="Nishida K"/>
            <person name="Terakita A"/>
            <person name="Kuratani S"/>
            <person name="Sato K"/>
            <person name="Hyodo S Kuraku.S."/>
        </authorList>
    </citation>
    <scope>NUCLEOTIDE SEQUENCE [LARGE SCALE GENOMIC DNA]</scope>
</reference>
<dbReference type="AlphaFoldDB" id="A0A401TTB7"/>
<evidence type="ECO:0000313" key="2">
    <source>
        <dbReference type="Proteomes" id="UP000287033"/>
    </source>
</evidence>
<proteinExistence type="predicted"/>
<feature type="non-terminal residue" evidence="1">
    <location>
        <position position="61"/>
    </location>
</feature>
<dbReference type="Proteomes" id="UP000287033">
    <property type="component" value="Unassembled WGS sequence"/>
</dbReference>
<name>A0A401TTB7_CHIPU</name>
<evidence type="ECO:0000313" key="1">
    <source>
        <dbReference type="EMBL" id="GCC45893.1"/>
    </source>
</evidence>
<organism evidence="1 2">
    <name type="scientific">Chiloscyllium punctatum</name>
    <name type="common">Brownbanded bambooshark</name>
    <name type="synonym">Hemiscyllium punctatum</name>
    <dbReference type="NCBI Taxonomy" id="137246"/>
    <lineage>
        <taxon>Eukaryota</taxon>
        <taxon>Metazoa</taxon>
        <taxon>Chordata</taxon>
        <taxon>Craniata</taxon>
        <taxon>Vertebrata</taxon>
        <taxon>Chondrichthyes</taxon>
        <taxon>Elasmobranchii</taxon>
        <taxon>Galeomorphii</taxon>
        <taxon>Galeoidea</taxon>
        <taxon>Orectolobiformes</taxon>
        <taxon>Hemiscylliidae</taxon>
        <taxon>Chiloscyllium</taxon>
    </lineage>
</organism>
<gene>
    <name evidence="1" type="ORF">chiPu_0030230</name>
</gene>
<sequence>MTTGIAQAQQKKTIALVTNVAADFWTIAGRGLEKAQKEHPEYNIELIVTNEGTAAGQRREL</sequence>
<dbReference type="EMBL" id="BEZZ01177979">
    <property type="protein sequence ID" value="GCC45893.1"/>
    <property type="molecule type" value="Genomic_DNA"/>
</dbReference>
<accession>A0A401TTB7</accession>
<protein>
    <recommendedName>
        <fullName evidence="3">Periplasmic binding protein domain-containing protein</fullName>
    </recommendedName>
</protein>
<keyword evidence="2" id="KW-1185">Reference proteome</keyword>